<dbReference type="RefSeq" id="WP_177245053.1">
    <property type="nucleotide sequence ID" value="NZ_FOQY01000006.1"/>
</dbReference>
<proteinExistence type="predicted"/>
<dbReference type="Pfam" id="PF01804">
    <property type="entry name" value="Penicil_amidase"/>
    <property type="match status" value="2"/>
</dbReference>
<dbReference type="GeneID" id="96298023"/>
<sequence>MTELEIVRADDWVAGWHAEGRRQGRTRARQLDHLRHRARTEPRQLRLGVGDRADRLVDELPDEQRTELIAFAEGVAATGVPGWTAGDSLAVGIFYAQELSTDGTDIAAEQTLRVTLPESVADLLLPTDDPYATDLFGAAIPAEPGLSDRQRDDVRAVLATAARSWTPLDRTPMKTADPWGSNVWARVHERGTVFANDLHLPLTHPSLLCPVHFAVGGDTVIGFVMIGLPAVASGTNGTLAWGVTRLAGYTVADGRWAVLEPGGYDLTLSRIARSRDLAEALDLAATSGGPALNVVIADGTRIGWTCGGAQWDRTGTRLADPAYRPRLVRDSGVIVNANNASPQHRTDDTTPIGRNHFPAVRARRIADVLTGRAELPGAPEDLDLALQLDDDAAYYSFYRDLLTRIPVGANAPAELRAAVAAAKAWDGRSTLGSVGLPLLAVYRECLRDALFGPLLHACVQADPAFAYAWHNHEHALHSLLTAGIVPPPFRGASAFHRTQAGLAAAMVRRMTGLAADKAAWGAVSGIGLVHSDPSRVHGEDRQVPGCAEAVRSHRPGFGAAMRLTVRLEPGRGARVAWQLAGRIDEAGDDDLLQNWADGVPARIDLDTVKP</sequence>
<name>A0A1I3N1J4_9ACTN</name>
<dbReference type="GO" id="GO:0017000">
    <property type="term" value="P:antibiotic biosynthetic process"/>
    <property type="evidence" value="ECO:0007669"/>
    <property type="project" value="InterPro"/>
</dbReference>
<evidence type="ECO:0000313" key="2">
    <source>
        <dbReference type="Proteomes" id="UP000199111"/>
    </source>
</evidence>
<accession>A0A1I3N1J4</accession>
<dbReference type="SUPFAM" id="SSF56235">
    <property type="entry name" value="N-terminal nucleophile aminohydrolases (Ntn hydrolases)"/>
    <property type="match status" value="1"/>
</dbReference>
<dbReference type="Gene3D" id="3.60.20.10">
    <property type="entry name" value="Glutamine Phosphoribosylpyrophosphate, subunit 1, domain 1"/>
    <property type="match status" value="2"/>
</dbReference>
<protein>
    <submittedName>
        <fullName evidence="1">Penicillin amidase</fullName>
    </submittedName>
</protein>
<reference evidence="2" key="1">
    <citation type="submission" date="2016-10" db="EMBL/GenBank/DDBJ databases">
        <authorList>
            <person name="Varghese N."/>
            <person name="Submissions S."/>
        </authorList>
    </citation>
    <scope>NUCLEOTIDE SEQUENCE [LARGE SCALE GENOMIC DNA]</scope>
    <source>
        <strain evidence="2">CGMCC 4.2126</strain>
    </source>
</reference>
<dbReference type="InterPro" id="IPR002692">
    <property type="entry name" value="S45"/>
</dbReference>
<dbReference type="InterPro" id="IPR029055">
    <property type="entry name" value="Ntn_hydrolases_N"/>
</dbReference>
<organism evidence="1 2">
    <name type="scientific">Streptosporangium canum</name>
    <dbReference type="NCBI Taxonomy" id="324952"/>
    <lineage>
        <taxon>Bacteria</taxon>
        <taxon>Bacillati</taxon>
        <taxon>Actinomycetota</taxon>
        <taxon>Actinomycetes</taxon>
        <taxon>Streptosporangiales</taxon>
        <taxon>Streptosporangiaceae</taxon>
        <taxon>Streptosporangium</taxon>
    </lineage>
</organism>
<dbReference type="EMBL" id="FOQY01000006">
    <property type="protein sequence ID" value="SFJ02786.1"/>
    <property type="molecule type" value="Genomic_DNA"/>
</dbReference>
<dbReference type="InterPro" id="IPR043147">
    <property type="entry name" value="Penicillin_amidase_A-knob"/>
</dbReference>
<dbReference type="GO" id="GO:0016787">
    <property type="term" value="F:hydrolase activity"/>
    <property type="evidence" value="ECO:0007669"/>
    <property type="project" value="InterPro"/>
</dbReference>
<dbReference type="Gene3D" id="1.10.1400.10">
    <property type="match status" value="1"/>
</dbReference>
<dbReference type="Proteomes" id="UP000199111">
    <property type="component" value="Unassembled WGS sequence"/>
</dbReference>
<dbReference type="PANTHER" id="PTHR34218:SF4">
    <property type="entry name" value="ACYL-HOMOSERINE LACTONE ACYLASE QUIP"/>
    <property type="match status" value="1"/>
</dbReference>
<keyword evidence="2" id="KW-1185">Reference proteome</keyword>
<gene>
    <name evidence="1" type="ORF">SAMN05216275_10673</name>
</gene>
<evidence type="ECO:0000313" key="1">
    <source>
        <dbReference type="EMBL" id="SFJ02786.1"/>
    </source>
</evidence>
<dbReference type="AlphaFoldDB" id="A0A1I3N1J4"/>
<dbReference type="PANTHER" id="PTHR34218">
    <property type="entry name" value="PEPTIDASE S45 PENICILLIN AMIDASE"/>
    <property type="match status" value="1"/>
</dbReference>